<dbReference type="EMBL" id="JADIKI010000022">
    <property type="protein sequence ID" value="MFK2854046.1"/>
    <property type="molecule type" value="Genomic_DNA"/>
</dbReference>
<evidence type="ECO:0000259" key="3">
    <source>
        <dbReference type="Pfam" id="PF13505"/>
    </source>
</evidence>
<reference evidence="4 5" key="1">
    <citation type="submission" date="2020-10" db="EMBL/GenBank/DDBJ databases">
        <title>Phylogeny of dyella-like bacteria.</title>
        <authorList>
            <person name="Fu J."/>
        </authorList>
    </citation>
    <scope>NUCLEOTIDE SEQUENCE [LARGE SCALE GENOMIC DNA]</scope>
    <source>
        <strain evidence="4 5">DHG40</strain>
    </source>
</reference>
<organism evidence="4 5">
    <name type="scientific">Dyella humi</name>
    <dbReference type="NCBI Taxonomy" id="1770547"/>
    <lineage>
        <taxon>Bacteria</taxon>
        <taxon>Pseudomonadati</taxon>
        <taxon>Pseudomonadota</taxon>
        <taxon>Gammaproteobacteria</taxon>
        <taxon>Lysobacterales</taxon>
        <taxon>Rhodanobacteraceae</taxon>
        <taxon>Dyella</taxon>
    </lineage>
</organism>
<evidence type="ECO:0000256" key="1">
    <source>
        <dbReference type="ARBA" id="ARBA00022729"/>
    </source>
</evidence>
<dbReference type="Proteomes" id="UP001620409">
    <property type="component" value="Unassembled WGS sequence"/>
</dbReference>
<feature type="chain" id="PRO_5045223641" evidence="2">
    <location>
        <begin position="23"/>
        <end position="203"/>
    </location>
</feature>
<evidence type="ECO:0000313" key="4">
    <source>
        <dbReference type="EMBL" id="MFK2854046.1"/>
    </source>
</evidence>
<dbReference type="Gene3D" id="2.40.160.20">
    <property type="match status" value="1"/>
</dbReference>
<dbReference type="Pfam" id="PF13505">
    <property type="entry name" value="OMP_b-brl"/>
    <property type="match status" value="1"/>
</dbReference>
<protein>
    <submittedName>
        <fullName evidence="4">Autotransporter subunit beta</fullName>
    </submittedName>
</protein>
<feature type="signal peptide" evidence="2">
    <location>
        <begin position="1"/>
        <end position="22"/>
    </location>
</feature>
<proteinExistence type="predicted"/>
<dbReference type="InterPro" id="IPR027385">
    <property type="entry name" value="Beta-barrel_OMP"/>
</dbReference>
<comment type="caution">
    <text evidence="4">The sequence shown here is derived from an EMBL/GenBank/DDBJ whole genome shotgun (WGS) entry which is preliminary data.</text>
</comment>
<dbReference type="RefSeq" id="WP_380007815.1">
    <property type="nucleotide sequence ID" value="NZ_JADIKI010000022.1"/>
</dbReference>
<name>A0ABW8IFT1_9GAMM</name>
<evidence type="ECO:0000256" key="2">
    <source>
        <dbReference type="SAM" id="SignalP"/>
    </source>
</evidence>
<feature type="domain" description="Outer membrane protein beta-barrel" evidence="3">
    <location>
        <begin position="9"/>
        <end position="203"/>
    </location>
</feature>
<evidence type="ECO:0000313" key="5">
    <source>
        <dbReference type="Proteomes" id="UP001620409"/>
    </source>
</evidence>
<accession>A0ABW8IFT1</accession>
<keyword evidence="5" id="KW-1185">Reference proteome</keyword>
<gene>
    <name evidence="4" type="ORF">ISP18_05555</name>
</gene>
<dbReference type="InterPro" id="IPR011250">
    <property type="entry name" value="OMP/PagP_B-barrel"/>
</dbReference>
<sequence length="203" mass="22245">MRKLATIAIALALGTASSVALADDGNFFVNANGGASRYSVDNPYSGQDNSFSKTGKAGALRVGYRWNSVVDYGVEAGYGFLGNATARVNYYGGGTEREQVQTRGWLLGGNLNYNITEQWYVDARAGWFRARSLYENRLLSDSGNSYYRVAQVGTGEYFGLGGGYNFNKNLSLGLAYDTYRAPNNGNTYSTRIGMYSLQAEYRF</sequence>
<keyword evidence="1 2" id="KW-0732">Signal</keyword>
<dbReference type="SUPFAM" id="SSF56925">
    <property type="entry name" value="OMPA-like"/>
    <property type="match status" value="1"/>
</dbReference>